<feature type="domain" description="F-box/LRR-repeat protein 15/At3g58940/PEG3-like LRR" evidence="2">
    <location>
        <begin position="139"/>
        <end position="361"/>
    </location>
</feature>
<dbReference type="PANTHER" id="PTHR31639:SF93">
    <property type="entry name" value="F-BOX_FBD_LRR PROTEIN"/>
    <property type="match status" value="1"/>
</dbReference>
<sequence length="507" mass="58993">MYSKLIDQKTCFSLGLSLETLDLASLLSGTAWILVKEELLSAGFSMEEGVDRISDLPAHIMDQILLLLPMKEAARTSILSTKWRYKWASIPELVFYGDMECYPYDRLLIDIVDHVLRTHVGPIVKFKICHEDIYDSRAVNRWIRCLSRMPLKEFIFYNVNWKARKISTRLFEFRNLVHLQLTWCIIKLPARFKGLKKLESLDLSNVSSTQDQIEKLISSSPRLTVLRLWHLEDNIECLNICAPNLQSIDIRSSYEDINFQTPNRLVSVEVGLYRPENQPFMKLRPNVSSKSLCRFLLDLRLVKTLKFKNSTLKCFSDCYIPEKLPEPSVHLKHLSLGIDFGNSKEILTVVCLLRSCPNLEEVEFSVRNNSLDLSGWLGFEERYWVSIGARVSKGRVKARCWDVHHTIGSFWEEYCSPEPFKQVKFLYFENTKGTEAELGLIKFLLLNLPTLERIKVVVSYFEKVGREYLEELIELPRASPQVRFIYEHSGWTFDHLLFSDEELPEAE</sequence>
<protein>
    <recommendedName>
        <fullName evidence="5">F-box domain-containing protein</fullName>
    </recommendedName>
</protein>
<keyword evidence="4" id="KW-1185">Reference proteome</keyword>
<dbReference type="Pfam" id="PF00646">
    <property type="entry name" value="F-box"/>
    <property type="match status" value="1"/>
</dbReference>
<dbReference type="InterPro" id="IPR001810">
    <property type="entry name" value="F-box_dom"/>
</dbReference>
<evidence type="ECO:0000313" key="4">
    <source>
        <dbReference type="Proteomes" id="UP000233551"/>
    </source>
</evidence>
<name>A0A2I0JIL8_PUNGR</name>
<dbReference type="InterPro" id="IPR032675">
    <property type="entry name" value="LRR_dom_sf"/>
</dbReference>
<dbReference type="Proteomes" id="UP000233551">
    <property type="component" value="Unassembled WGS sequence"/>
</dbReference>
<dbReference type="SUPFAM" id="SSF52047">
    <property type="entry name" value="RNI-like"/>
    <property type="match status" value="1"/>
</dbReference>
<dbReference type="PANTHER" id="PTHR31639">
    <property type="entry name" value="F-BOX PROTEIN-LIKE"/>
    <property type="match status" value="1"/>
</dbReference>
<gene>
    <name evidence="3" type="ORF">CRG98_023499</name>
</gene>
<dbReference type="Pfam" id="PF24758">
    <property type="entry name" value="LRR_At5g56370"/>
    <property type="match status" value="1"/>
</dbReference>
<dbReference type="InterPro" id="IPR036047">
    <property type="entry name" value="F-box-like_dom_sf"/>
</dbReference>
<organism evidence="3 4">
    <name type="scientific">Punica granatum</name>
    <name type="common">Pomegranate</name>
    <dbReference type="NCBI Taxonomy" id="22663"/>
    <lineage>
        <taxon>Eukaryota</taxon>
        <taxon>Viridiplantae</taxon>
        <taxon>Streptophyta</taxon>
        <taxon>Embryophyta</taxon>
        <taxon>Tracheophyta</taxon>
        <taxon>Spermatophyta</taxon>
        <taxon>Magnoliopsida</taxon>
        <taxon>eudicotyledons</taxon>
        <taxon>Gunneridae</taxon>
        <taxon>Pentapetalae</taxon>
        <taxon>rosids</taxon>
        <taxon>malvids</taxon>
        <taxon>Myrtales</taxon>
        <taxon>Lythraceae</taxon>
        <taxon>Punica</taxon>
    </lineage>
</organism>
<dbReference type="AlphaFoldDB" id="A0A2I0JIL8"/>
<dbReference type="Gene3D" id="3.80.10.10">
    <property type="entry name" value="Ribonuclease Inhibitor"/>
    <property type="match status" value="1"/>
</dbReference>
<reference evidence="3 4" key="1">
    <citation type="submission" date="2017-11" db="EMBL/GenBank/DDBJ databases">
        <title>De-novo sequencing of pomegranate (Punica granatum L.) genome.</title>
        <authorList>
            <person name="Akparov Z."/>
            <person name="Amiraslanov A."/>
            <person name="Hajiyeva S."/>
            <person name="Abbasov M."/>
            <person name="Kaur K."/>
            <person name="Hamwieh A."/>
            <person name="Solovyev V."/>
            <person name="Salamov A."/>
            <person name="Braich B."/>
            <person name="Kosarev P."/>
            <person name="Mahmoud A."/>
            <person name="Hajiyev E."/>
            <person name="Babayeva S."/>
            <person name="Izzatullayeva V."/>
            <person name="Mammadov A."/>
            <person name="Mammadov A."/>
            <person name="Sharifova S."/>
            <person name="Ojaghi J."/>
            <person name="Eynullazada K."/>
            <person name="Bayramov B."/>
            <person name="Abdulazimova A."/>
            <person name="Shahmuradov I."/>
        </authorList>
    </citation>
    <scope>NUCLEOTIDE SEQUENCE [LARGE SCALE GENOMIC DNA]</scope>
    <source>
        <strain evidence="4">cv. AG2017</strain>
        <tissue evidence="3">Leaf</tissue>
    </source>
</reference>
<evidence type="ECO:0000259" key="2">
    <source>
        <dbReference type="Pfam" id="PF24758"/>
    </source>
</evidence>
<comment type="caution">
    <text evidence="3">The sequence shown here is derived from an EMBL/GenBank/DDBJ whole genome shotgun (WGS) entry which is preliminary data.</text>
</comment>
<feature type="domain" description="F-box" evidence="1">
    <location>
        <begin position="53"/>
        <end position="89"/>
    </location>
</feature>
<dbReference type="InterPro" id="IPR055411">
    <property type="entry name" value="LRR_FXL15/At3g58940/PEG3-like"/>
</dbReference>
<dbReference type="STRING" id="22663.A0A2I0JIL8"/>
<accession>A0A2I0JIL8</accession>
<evidence type="ECO:0000313" key="3">
    <source>
        <dbReference type="EMBL" id="PKI56109.1"/>
    </source>
</evidence>
<dbReference type="SUPFAM" id="SSF81383">
    <property type="entry name" value="F-box domain"/>
    <property type="match status" value="1"/>
</dbReference>
<evidence type="ECO:0000259" key="1">
    <source>
        <dbReference type="Pfam" id="PF00646"/>
    </source>
</evidence>
<evidence type="ECO:0008006" key="5">
    <source>
        <dbReference type="Google" id="ProtNLM"/>
    </source>
</evidence>
<dbReference type="EMBL" id="PGOL01001626">
    <property type="protein sequence ID" value="PKI56109.1"/>
    <property type="molecule type" value="Genomic_DNA"/>
</dbReference>
<proteinExistence type="predicted"/>